<dbReference type="SUPFAM" id="SSF117839">
    <property type="entry name" value="WWE domain"/>
    <property type="match status" value="1"/>
</dbReference>
<reference evidence="2" key="1">
    <citation type="submission" date="2021-02" db="EMBL/GenBank/DDBJ databases">
        <authorList>
            <person name="Nowell W R."/>
        </authorList>
    </citation>
    <scope>NUCLEOTIDE SEQUENCE</scope>
</reference>
<evidence type="ECO:0000259" key="1">
    <source>
        <dbReference type="PROSITE" id="PS50918"/>
    </source>
</evidence>
<organism evidence="2 3">
    <name type="scientific">Rotaria magnacalcarata</name>
    <dbReference type="NCBI Taxonomy" id="392030"/>
    <lineage>
        <taxon>Eukaryota</taxon>
        <taxon>Metazoa</taxon>
        <taxon>Spiralia</taxon>
        <taxon>Gnathifera</taxon>
        <taxon>Rotifera</taxon>
        <taxon>Eurotatoria</taxon>
        <taxon>Bdelloidea</taxon>
        <taxon>Philodinida</taxon>
        <taxon>Philodinidae</taxon>
        <taxon>Rotaria</taxon>
    </lineage>
</organism>
<dbReference type="EMBL" id="CAJOBI010132914">
    <property type="protein sequence ID" value="CAF4733288.1"/>
    <property type="molecule type" value="Genomic_DNA"/>
</dbReference>
<feature type="domain" description="WWE" evidence="1">
    <location>
        <begin position="1"/>
        <end position="59"/>
    </location>
</feature>
<evidence type="ECO:0000313" key="3">
    <source>
        <dbReference type="Proteomes" id="UP000676336"/>
    </source>
</evidence>
<comment type="caution">
    <text evidence="2">The sequence shown here is derived from an EMBL/GenBank/DDBJ whole genome shotgun (WGS) entry which is preliminary data.</text>
</comment>
<dbReference type="Proteomes" id="UP000676336">
    <property type="component" value="Unassembled WGS sequence"/>
</dbReference>
<gene>
    <name evidence="2" type="ORF">SMN809_LOCUS44364</name>
</gene>
<protein>
    <recommendedName>
        <fullName evidence="1">WWE domain-containing protein</fullName>
    </recommendedName>
</protein>
<dbReference type="Pfam" id="PF02825">
    <property type="entry name" value="WWE"/>
    <property type="match status" value="1"/>
</dbReference>
<proteinExistence type="predicted"/>
<evidence type="ECO:0000313" key="2">
    <source>
        <dbReference type="EMBL" id="CAF4733288.1"/>
    </source>
</evidence>
<dbReference type="InterPro" id="IPR004170">
    <property type="entry name" value="WWE_dom"/>
</dbReference>
<name>A0A8S3ARL5_9BILA</name>
<dbReference type="PROSITE" id="PS50918">
    <property type="entry name" value="WWE"/>
    <property type="match status" value="1"/>
</dbReference>
<dbReference type="AlphaFoldDB" id="A0A8S3ARL5"/>
<sequence length="102" mass="12209">MNENEGWTSYSDIESQIIDDTFKKNSKTIRVQLDDWWIDLEKLIAISKHDSNKQMPIKPKTIQSQQQRLTQERFTSALSNKPFNEWTYGGHFFIKQWKEKTI</sequence>
<accession>A0A8S3ARL5</accession>
<dbReference type="InterPro" id="IPR037197">
    <property type="entry name" value="WWE_dom_sf"/>
</dbReference>